<dbReference type="GO" id="GO:0004674">
    <property type="term" value="F:protein serine/threonine kinase activity"/>
    <property type="evidence" value="ECO:0007669"/>
    <property type="project" value="UniProtKB-KW"/>
</dbReference>
<feature type="compositionally biased region" description="Pro residues" evidence="4">
    <location>
        <begin position="85"/>
        <end position="110"/>
    </location>
</feature>
<dbReference type="InterPro" id="IPR047738">
    <property type="entry name" value="SAV_2336-like_N"/>
</dbReference>
<keyword evidence="2" id="KW-0805">Transcription regulation</keyword>
<dbReference type="PROSITE" id="PS50011">
    <property type="entry name" value="PROTEIN_KINASE_DOM"/>
    <property type="match status" value="1"/>
</dbReference>
<dbReference type="EMBL" id="CP012382">
    <property type="protein sequence ID" value="AKZ55558.1"/>
    <property type="molecule type" value="Genomic_DNA"/>
</dbReference>
<gene>
    <name evidence="6" type="ORF">SAM23877_2509</name>
</gene>
<keyword evidence="1" id="KW-0902">Two-component regulatory system</keyword>
<feature type="region of interest" description="Disordered" evidence="4">
    <location>
        <begin position="42"/>
        <end position="115"/>
    </location>
</feature>
<evidence type="ECO:0000313" key="7">
    <source>
        <dbReference type="Proteomes" id="UP000061018"/>
    </source>
</evidence>
<dbReference type="GO" id="GO:0003677">
    <property type="term" value="F:DNA binding"/>
    <property type="evidence" value="ECO:0007669"/>
    <property type="project" value="TreeGrafter"/>
</dbReference>
<feature type="region of interest" description="Disordered" evidence="4">
    <location>
        <begin position="1008"/>
        <end position="1092"/>
    </location>
</feature>
<dbReference type="GO" id="GO:0005524">
    <property type="term" value="F:ATP binding"/>
    <property type="evidence" value="ECO:0007669"/>
    <property type="project" value="InterPro"/>
</dbReference>
<dbReference type="InterPro" id="IPR001245">
    <property type="entry name" value="Ser-Thr/Tyr_kinase_cat_dom"/>
</dbReference>
<dbReference type="SMART" id="SM00220">
    <property type="entry name" value="S_TKc"/>
    <property type="match status" value="1"/>
</dbReference>
<dbReference type="PANTHER" id="PTHR35807">
    <property type="entry name" value="TRANSCRIPTIONAL REGULATOR REDD-RELATED"/>
    <property type="match status" value="1"/>
</dbReference>
<dbReference type="STRING" id="1889.SAM40697_2306"/>
<dbReference type="Proteomes" id="UP000061018">
    <property type="component" value="Chromosome"/>
</dbReference>
<dbReference type="InterPro" id="IPR036412">
    <property type="entry name" value="HAD-like_sf"/>
</dbReference>
<dbReference type="InterPro" id="IPR011990">
    <property type="entry name" value="TPR-like_helical_dom_sf"/>
</dbReference>
<dbReference type="InterPro" id="IPR000719">
    <property type="entry name" value="Prot_kinase_dom"/>
</dbReference>
<evidence type="ECO:0000256" key="4">
    <source>
        <dbReference type="SAM" id="MobiDB-lite"/>
    </source>
</evidence>
<keyword evidence="6" id="KW-0808">Transferase</keyword>
<dbReference type="NCBIfam" id="NF041121">
    <property type="entry name" value="SAV_2336_NTERM"/>
    <property type="match status" value="1"/>
</dbReference>
<dbReference type="RefSeq" id="WP_079030148.1">
    <property type="nucleotide sequence ID" value="NZ_CP012382.1"/>
</dbReference>
<dbReference type="Gene3D" id="3.40.50.1000">
    <property type="entry name" value="HAD superfamily/HAD-like"/>
    <property type="match status" value="1"/>
</dbReference>
<dbReference type="SUPFAM" id="SSF48452">
    <property type="entry name" value="TPR-like"/>
    <property type="match status" value="1"/>
</dbReference>
<dbReference type="SMART" id="SM01043">
    <property type="entry name" value="BTAD"/>
    <property type="match status" value="1"/>
</dbReference>
<dbReference type="KEGG" id="samb:SAM23877_2509"/>
<dbReference type="InterPro" id="IPR036388">
    <property type="entry name" value="WH-like_DNA-bd_sf"/>
</dbReference>
<dbReference type="Gene3D" id="1.10.510.10">
    <property type="entry name" value="Transferase(Phosphotransferase) domain 1"/>
    <property type="match status" value="1"/>
</dbReference>
<dbReference type="GO" id="GO:0000160">
    <property type="term" value="P:phosphorelay signal transduction system"/>
    <property type="evidence" value="ECO:0007669"/>
    <property type="project" value="UniProtKB-KW"/>
</dbReference>
<dbReference type="InterPro" id="IPR051677">
    <property type="entry name" value="AfsR-DnrI-RedD_regulator"/>
</dbReference>
<dbReference type="Gene3D" id="1.25.40.10">
    <property type="entry name" value="Tetratricopeptide repeat domain"/>
    <property type="match status" value="1"/>
</dbReference>
<evidence type="ECO:0000256" key="2">
    <source>
        <dbReference type="ARBA" id="ARBA00023015"/>
    </source>
</evidence>
<dbReference type="GO" id="GO:0006355">
    <property type="term" value="P:regulation of DNA-templated transcription"/>
    <property type="evidence" value="ECO:0007669"/>
    <property type="project" value="TreeGrafter"/>
</dbReference>
<dbReference type="Pfam" id="PF03704">
    <property type="entry name" value="BTAD"/>
    <property type="match status" value="1"/>
</dbReference>
<dbReference type="SUPFAM" id="SSF56112">
    <property type="entry name" value="Protein kinase-like (PK-like)"/>
    <property type="match status" value="1"/>
</dbReference>
<accession>A0A0K2ARE5</accession>
<proteinExistence type="predicted"/>
<dbReference type="Pfam" id="PF00702">
    <property type="entry name" value="Hydrolase"/>
    <property type="match status" value="1"/>
</dbReference>
<feature type="compositionally biased region" description="Basic and acidic residues" evidence="4">
    <location>
        <begin position="71"/>
        <end position="83"/>
    </location>
</feature>
<dbReference type="SUPFAM" id="SSF56784">
    <property type="entry name" value="HAD-like"/>
    <property type="match status" value="1"/>
</dbReference>
<evidence type="ECO:0000259" key="5">
    <source>
        <dbReference type="PROSITE" id="PS50011"/>
    </source>
</evidence>
<sequence length="1542" mass="165331">MPVDGPGSPAPLPRLADLLGRAAPDARPTPLELAELLWLAGQMESAEAGPPESRDEARAPGPTPPAPRTAPEQDHRHRPDRPPRPARPTEPVLPPGTPRTPLRLPSPAPAPGASAAEPHRALLAPAPPMLRHPLALQRALRPLKRRTDAPVGHEVDEAATADRIARLGAGPEWWLPVLRPVRERWLRLNLVHDAGPTMPVWQPLVRELHAALVQSGVFRTVALRRADPDGTVRGGGVDTPADGRTVTLLISDCMGPQWREGPAGTRWFGTLRRWAHRTPLAVLQPLPEQLWRDTALPPVPGRLSAPHRAAPSASLTFTPYDATAPRAPETAVHVPVLEPGPEWLANWAALVASPGGGEYPAAAAALHRPLPADADDRTDVARLSAEELVLRFRASASPPAFRLAGHLALGRPDLPVMRLVQAAVEPHPLPQHLAEVILSGLLTTVAGPPGSYAFRPGVRDLLLRGLPRTARNRTHELLLRTGGLIDERAGRAPGEFRALIPDRDGTERADGKEPFAAINQESARQLAARERPPAPSPFPPALGARYRPVRRLAPTGRMWLAEDTETNRTVTIRLHGAKDGPAARKAFLRDARRLTEITHPNVVTVLDCGIEGDVPYVVMEHLDGIALNTLARSGGRRLPAPLTVSVGAQLARGLTALHEAGVTHGGLEASRVVLLPDGTARLSLFAPGRTSGPAGRAEDLRALCDVLLLLTSGTSHLAVPIDSRRLDRLPGALRIHYAHAFDQLMSASSATQARGLELLVDPHVPARAGEAYAPRRYRALGPLRVDLPDGTPALPPEVRALLAMLLLKHGRTVTHEELRWGLWDPGDEPRDPRRELTRLATRLADVLGPGVLATSAHGYALHTSADDVDVVHCDELVRRADAAGLAGALTESRAHVTGALALWRGPEPLADVPGPAARTARTRLARLRLALYTKRAELDLSLGEYDRAATDLAGLLSAHPHREDFRRLYMIALRRQGRGEEALEVYEEYELTGGRSPALAALGRELREEHAGPADDSPWQVYEDPAGSDGTVSAPDELPEGPFPTEDGLWTPLSGEAEGPAEAEAEAAEAVTASAAWGDGPHHAPDADPRDARERAELLAEIAAEAADLDADADEGFEEVFEEGDAGFDTDHRACARYSVADGPRGDAAHATLRRVAAELLADSGLDAAAYRVHDDPDGVLVLLEPRTGVAGLLRATLEGLPGQWARTGGLRLRAEFWQVEFPVDGDGGEQVLRAAPESADAALEASGAPAVVVVSDSLYHDEVHGEEGQDGPAFPPDLFRPLDDDTGWYHLVERAGSGAPGRARTRRPASPADLIAGARCVLLGFDDVLARLYRPAAEREVMLDIARLLVEDRDPGDALAGVPLPRAAADGYGDTLGFVRALAGHRLADDVRLRLDRHEARAARTARPTPLADRLVRALHVRRVPVAVVTDRAPGPVTAHLRRRGLLDALPGGVHGRDADLTRLMPDPDVLHRALERLDVAPGECVLVGSRAAEQSAARAIGMPFIGYWRGERVRRDLRAADGGAFLVTDLRPLLSAVEDA</sequence>
<dbReference type="InterPro" id="IPR023214">
    <property type="entry name" value="HAD_sf"/>
</dbReference>
<keyword evidence="6" id="KW-0418">Kinase</keyword>
<evidence type="ECO:0000313" key="6">
    <source>
        <dbReference type="EMBL" id="AKZ55558.1"/>
    </source>
</evidence>
<keyword evidence="6" id="KW-0723">Serine/threonine-protein kinase</keyword>
<feature type="compositionally biased region" description="Basic and acidic residues" evidence="4">
    <location>
        <begin position="1080"/>
        <end position="1092"/>
    </location>
</feature>
<dbReference type="PANTHER" id="PTHR35807:SF1">
    <property type="entry name" value="TRANSCRIPTIONAL REGULATOR REDD"/>
    <property type="match status" value="1"/>
</dbReference>
<name>A0A0K2ARE5_STRA7</name>
<dbReference type="InterPro" id="IPR005158">
    <property type="entry name" value="BTAD"/>
</dbReference>
<dbReference type="InterPro" id="IPR011009">
    <property type="entry name" value="Kinase-like_dom_sf"/>
</dbReference>
<dbReference type="CDD" id="cd01427">
    <property type="entry name" value="HAD_like"/>
    <property type="match status" value="1"/>
</dbReference>
<evidence type="ECO:0000256" key="3">
    <source>
        <dbReference type="ARBA" id="ARBA00023163"/>
    </source>
</evidence>
<dbReference type="Pfam" id="PF07714">
    <property type="entry name" value="PK_Tyr_Ser-Thr"/>
    <property type="match status" value="1"/>
</dbReference>
<dbReference type="Gene3D" id="3.30.200.20">
    <property type="entry name" value="Phosphorylase Kinase, domain 1"/>
    <property type="match status" value="1"/>
</dbReference>
<organism evidence="6 7">
    <name type="scientific">Streptomyces ambofaciens (strain ATCC 23877 / 3486 / DSM 40053 / JCM 4204 / NBRC 12836 / NRRL B-2516)</name>
    <dbReference type="NCBI Taxonomy" id="278992"/>
    <lineage>
        <taxon>Bacteria</taxon>
        <taxon>Bacillati</taxon>
        <taxon>Actinomycetota</taxon>
        <taxon>Actinomycetes</taxon>
        <taxon>Kitasatosporales</taxon>
        <taxon>Streptomycetaceae</taxon>
        <taxon>Streptomyces</taxon>
    </lineage>
</organism>
<feature type="region of interest" description="Disordered" evidence="4">
    <location>
        <begin position="522"/>
        <end position="543"/>
    </location>
</feature>
<reference evidence="7" key="1">
    <citation type="journal article" date="2015" name="J. Biotechnol.">
        <title>Complete genome sequence of Streptomyces ambofaciens ATCC 23877, the spiramycin producer.</title>
        <authorList>
            <person name="Thibessard A."/>
            <person name="Haas D."/>
            <person name="Gerbaud C."/>
            <person name="Aigle B."/>
            <person name="Lautru S."/>
            <person name="Pernodet J.L."/>
            <person name="Leblond P."/>
        </authorList>
    </citation>
    <scope>NUCLEOTIDE SEQUENCE [LARGE SCALE GENOMIC DNA]</scope>
    <source>
        <strain evidence="7">ATCC 23877 / 3486 / DSM 40053 / JCM 4204 / NBRC 12836 / NRRL B-2516</strain>
    </source>
</reference>
<dbReference type="Gene3D" id="1.10.10.10">
    <property type="entry name" value="Winged helix-like DNA-binding domain superfamily/Winged helix DNA-binding domain"/>
    <property type="match status" value="1"/>
</dbReference>
<keyword evidence="3" id="KW-0804">Transcription</keyword>
<evidence type="ECO:0000256" key="1">
    <source>
        <dbReference type="ARBA" id="ARBA00023012"/>
    </source>
</evidence>
<feature type="domain" description="Protein kinase" evidence="5">
    <location>
        <begin position="544"/>
        <end position="843"/>
    </location>
</feature>
<protein>
    <submittedName>
        <fullName evidence="6">Putative serine/threonine protein kinase (Regulator)</fullName>
    </submittedName>
</protein>